<proteinExistence type="inferred from homology"/>
<feature type="active site" description="Nucleophile" evidence="4">
    <location>
        <position position="78"/>
    </location>
</feature>
<dbReference type="Gene3D" id="3.40.50.1100">
    <property type="match status" value="2"/>
</dbReference>
<reference evidence="8 9" key="1">
    <citation type="submission" date="2024-10" db="EMBL/GenBank/DDBJ databases">
        <title>Updated reference genomes for cyclostephanoid diatoms.</title>
        <authorList>
            <person name="Roberts W.R."/>
            <person name="Alverson A.J."/>
        </authorList>
    </citation>
    <scope>NUCLEOTIDE SEQUENCE [LARGE SCALE GENOMIC DNA]</scope>
    <source>
        <strain evidence="8 9">AJA228-03</strain>
    </source>
</reference>
<comment type="similarity">
    <text evidence="2">Belongs to the ACC deaminase/D-cysteine desulfhydrase family.</text>
</comment>
<dbReference type="InterPro" id="IPR036052">
    <property type="entry name" value="TrpB-like_PALP_sf"/>
</dbReference>
<comment type="cofactor">
    <cofactor evidence="1">
        <name>pyridoxal 5'-phosphate</name>
        <dbReference type="ChEBI" id="CHEBI:597326"/>
    </cofactor>
</comment>
<sequence length="394" mass="42802">MIRYSNHHKDHDHDHDDHHDGGILSRLRELNVRLYVKRDDATGGVEIGGNKIRKLEFLIADAKANGHDSVVTVGGEQSNHCRATAAACRMVGLSPYLILRTARADGIRDERDDIGWTGNILFDRIVGSTIYTCTPGEYTRLGSTNLVAGVCDDIKRRGKQFNPYPIPVGGSNAIGTWGYIDAVDELMRQIEDARCDDPSSEIAPDHVVFATGSGGTATGIAVGLSLAYGSLGVGHPATIGKSAPPRVHAVGVCDNPDYFYRTMSSIANDMGIKLPDDRTTEEFMREIVTVHNGKGRGYAFSSDEELDFIVRFAIETGIALDPVYTGKALYHFFTNVLEGDPEAYRGKTILFWHTGGSIGLYERGDALLERLSTVSHVIRIDASVTNNGTSCNGA</sequence>
<evidence type="ECO:0000256" key="2">
    <source>
        <dbReference type="ARBA" id="ARBA00008639"/>
    </source>
</evidence>
<keyword evidence="3 5" id="KW-0663">Pyridoxal phosphate</keyword>
<evidence type="ECO:0000313" key="9">
    <source>
        <dbReference type="Proteomes" id="UP001530377"/>
    </source>
</evidence>
<dbReference type="GO" id="GO:0016846">
    <property type="term" value="F:carbon-sulfur lyase activity"/>
    <property type="evidence" value="ECO:0007669"/>
    <property type="project" value="UniProtKB-ARBA"/>
</dbReference>
<evidence type="ECO:0000256" key="6">
    <source>
        <dbReference type="SAM" id="MobiDB-lite"/>
    </source>
</evidence>
<dbReference type="Pfam" id="PF00291">
    <property type="entry name" value="PALP"/>
    <property type="match status" value="1"/>
</dbReference>
<protein>
    <recommendedName>
        <fullName evidence="7">Tryptophan synthase beta chain-like PALP domain-containing protein</fullName>
    </recommendedName>
</protein>
<evidence type="ECO:0000259" key="7">
    <source>
        <dbReference type="Pfam" id="PF00291"/>
    </source>
</evidence>
<organism evidence="8 9">
    <name type="scientific">Cyclostephanos tholiformis</name>
    <dbReference type="NCBI Taxonomy" id="382380"/>
    <lineage>
        <taxon>Eukaryota</taxon>
        <taxon>Sar</taxon>
        <taxon>Stramenopiles</taxon>
        <taxon>Ochrophyta</taxon>
        <taxon>Bacillariophyta</taxon>
        <taxon>Coscinodiscophyceae</taxon>
        <taxon>Thalassiosirophycidae</taxon>
        <taxon>Stephanodiscales</taxon>
        <taxon>Stephanodiscaceae</taxon>
        <taxon>Cyclostephanos</taxon>
    </lineage>
</organism>
<feature type="modified residue" description="N6-(pyridoxal phosphate)lysine" evidence="5">
    <location>
        <position position="51"/>
    </location>
</feature>
<gene>
    <name evidence="8" type="ORF">ACHAXA_005893</name>
</gene>
<evidence type="ECO:0000313" key="8">
    <source>
        <dbReference type="EMBL" id="KAL3822260.1"/>
    </source>
</evidence>
<dbReference type="InterPro" id="IPR027278">
    <property type="entry name" value="ACCD_DCysDesulf"/>
</dbReference>
<evidence type="ECO:0000256" key="3">
    <source>
        <dbReference type="ARBA" id="ARBA00022898"/>
    </source>
</evidence>
<dbReference type="PIRSF" id="PIRSF006278">
    <property type="entry name" value="ACCD_DCysDesulf"/>
    <property type="match status" value="1"/>
</dbReference>
<feature type="domain" description="Tryptophan synthase beta chain-like PALP" evidence="7">
    <location>
        <begin position="26"/>
        <end position="355"/>
    </location>
</feature>
<evidence type="ECO:0000256" key="5">
    <source>
        <dbReference type="PIRSR" id="PIRSR006278-2"/>
    </source>
</evidence>
<feature type="compositionally biased region" description="Basic and acidic residues" evidence="6">
    <location>
        <begin position="7"/>
        <end position="20"/>
    </location>
</feature>
<dbReference type="Proteomes" id="UP001530377">
    <property type="component" value="Unassembled WGS sequence"/>
</dbReference>
<dbReference type="InterPro" id="IPR001926">
    <property type="entry name" value="TrpB-like_PALP"/>
</dbReference>
<accession>A0ABD3SCK1</accession>
<dbReference type="EMBL" id="JALLPB020000070">
    <property type="protein sequence ID" value="KAL3822260.1"/>
    <property type="molecule type" value="Genomic_DNA"/>
</dbReference>
<keyword evidence="9" id="KW-1185">Reference proteome</keyword>
<comment type="caution">
    <text evidence="8">The sequence shown here is derived from an EMBL/GenBank/DDBJ whole genome shotgun (WGS) entry which is preliminary data.</text>
</comment>
<name>A0ABD3SCK1_9STRA</name>
<dbReference type="SUPFAM" id="SSF53686">
    <property type="entry name" value="Tryptophan synthase beta subunit-like PLP-dependent enzymes"/>
    <property type="match status" value="1"/>
</dbReference>
<evidence type="ECO:0000256" key="4">
    <source>
        <dbReference type="PIRSR" id="PIRSR006278-1"/>
    </source>
</evidence>
<evidence type="ECO:0000256" key="1">
    <source>
        <dbReference type="ARBA" id="ARBA00001933"/>
    </source>
</evidence>
<feature type="region of interest" description="Disordered" evidence="6">
    <location>
        <begin position="1"/>
        <end position="20"/>
    </location>
</feature>
<dbReference type="AlphaFoldDB" id="A0ABD3SCK1"/>
<dbReference type="PANTHER" id="PTHR43780:SF2">
    <property type="entry name" value="1-AMINOCYCLOPROPANE-1-CARBOXYLATE DEAMINASE-RELATED"/>
    <property type="match status" value="1"/>
</dbReference>
<dbReference type="PANTHER" id="PTHR43780">
    <property type="entry name" value="1-AMINOCYCLOPROPANE-1-CARBOXYLATE DEAMINASE-RELATED"/>
    <property type="match status" value="1"/>
</dbReference>